<name>A0A2U1KW68_ARTAN</name>
<dbReference type="PROSITE" id="PS50011">
    <property type="entry name" value="PROTEIN_KINASE_DOM"/>
    <property type="match status" value="1"/>
</dbReference>
<dbReference type="InterPro" id="IPR001245">
    <property type="entry name" value="Ser-Thr/Tyr_kinase_cat_dom"/>
</dbReference>
<dbReference type="AlphaFoldDB" id="A0A2U1KW68"/>
<dbReference type="EMBL" id="PKPP01013401">
    <property type="protein sequence ID" value="PWA40983.1"/>
    <property type="molecule type" value="Genomic_DNA"/>
</dbReference>
<evidence type="ECO:0000256" key="2">
    <source>
        <dbReference type="ARBA" id="ARBA00022679"/>
    </source>
</evidence>
<evidence type="ECO:0000256" key="6">
    <source>
        <dbReference type="PROSITE-ProRule" id="PRU10141"/>
    </source>
</evidence>
<dbReference type="PANTHER" id="PTHR27006">
    <property type="entry name" value="PROMASTIGOTE SURFACE ANTIGEN PROTEIN PSA"/>
    <property type="match status" value="1"/>
</dbReference>
<comment type="caution">
    <text evidence="8">The sequence shown here is derived from an EMBL/GenBank/DDBJ whole genome shotgun (WGS) entry which is preliminary data.</text>
</comment>
<evidence type="ECO:0000313" key="8">
    <source>
        <dbReference type="EMBL" id="PWA40983.1"/>
    </source>
</evidence>
<reference evidence="8 9" key="1">
    <citation type="journal article" date="2018" name="Mol. Plant">
        <title>The genome of Artemisia annua provides insight into the evolution of Asteraceae family and artemisinin biosynthesis.</title>
        <authorList>
            <person name="Shen Q."/>
            <person name="Zhang L."/>
            <person name="Liao Z."/>
            <person name="Wang S."/>
            <person name="Yan T."/>
            <person name="Shi P."/>
            <person name="Liu M."/>
            <person name="Fu X."/>
            <person name="Pan Q."/>
            <person name="Wang Y."/>
            <person name="Lv Z."/>
            <person name="Lu X."/>
            <person name="Zhang F."/>
            <person name="Jiang W."/>
            <person name="Ma Y."/>
            <person name="Chen M."/>
            <person name="Hao X."/>
            <person name="Li L."/>
            <person name="Tang Y."/>
            <person name="Lv G."/>
            <person name="Zhou Y."/>
            <person name="Sun X."/>
            <person name="Brodelius P.E."/>
            <person name="Rose J.K.C."/>
            <person name="Tang K."/>
        </authorList>
    </citation>
    <scope>NUCLEOTIDE SEQUENCE [LARGE SCALE GENOMIC DNA]</scope>
    <source>
        <strain evidence="9">cv. Huhao1</strain>
        <tissue evidence="8">Leaf</tissue>
    </source>
</reference>
<keyword evidence="5 6" id="KW-0067">ATP-binding</keyword>
<evidence type="ECO:0000259" key="7">
    <source>
        <dbReference type="PROSITE" id="PS50011"/>
    </source>
</evidence>
<feature type="domain" description="Protein kinase" evidence="7">
    <location>
        <begin position="36"/>
        <end position="422"/>
    </location>
</feature>
<evidence type="ECO:0000256" key="1">
    <source>
        <dbReference type="ARBA" id="ARBA00022527"/>
    </source>
</evidence>
<dbReference type="GO" id="GO:0004713">
    <property type="term" value="F:protein tyrosine kinase activity"/>
    <property type="evidence" value="ECO:0007669"/>
    <property type="project" value="InterPro"/>
</dbReference>
<organism evidence="8 9">
    <name type="scientific">Artemisia annua</name>
    <name type="common">Sweet wormwood</name>
    <dbReference type="NCBI Taxonomy" id="35608"/>
    <lineage>
        <taxon>Eukaryota</taxon>
        <taxon>Viridiplantae</taxon>
        <taxon>Streptophyta</taxon>
        <taxon>Embryophyta</taxon>
        <taxon>Tracheophyta</taxon>
        <taxon>Spermatophyta</taxon>
        <taxon>Magnoliopsida</taxon>
        <taxon>eudicotyledons</taxon>
        <taxon>Gunneridae</taxon>
        <taxon>Pentapetalae</taxon>
        <taxon>asterids</taxon>
        <taxon>campanulids</taxon>
        <taxon>Asterales</taxon>
        <taxon>Asteraceae</taxon>
        <taxon>Asteroideae</taxon>
        <taxon>Anthemideae</taxon>
        <taxon>Artemisiinae</taxon>
        <taxon>Artemisia</taxon>
    </lineage>
</organism>
<dbReference type="Gene3D" id="1.10.510.10">
    <property type="entry name" value="Transferase(Phosphotransferase) domain 1"/>
    <property type="match status" value="2"/>
</dbReference>
<feature type="binding site" evidence="6">
    <location>
        <position position="67"/>
    </location>
    <ligand>
        <name>ATP</name>
        <dbReference type="ChEBI" id="CHEBI:30616"/>
    </ligand>
</feature>
<accession>A0A2U1KW68</accession>
<keyword evidence="4 8" id="KW-0418">Kinase</keyword>
<dbReference type="Gene3D" id="3.30.200.20">
    <property type="entry name" value="Phosphorylase Kinase, domain 1"/>
    <property type="match status" value="2"/>
</dbReference>
<dbReference type="GO" id="GO:0005524">
    <property type="term" value="F:ATP binding"/>
    <property type="evidence" value="ECO:0007669"/>
    <property type="project" value="UniProtKB-UniRule"/>
</dbReference>
<evidence type="ECO:0000256" key="3">
    <source>
        <dbReference type="ARBA" id="ARBA00022741"/>
    </source>
</evidence>
<dbReference type="PANTHER" id="PTHR27006:SF616">
    <property type="entry name" value="CYSTEINE-RICH RECEPTOR-LIKE PROTEIN KINASE 10"/>
    <property type="match status" value="1"/>
</dbReference>
<dbReference type="OrthoDB" id="1703767at2759"/>
<proteinExistence type="predicted"/>
<gene>
    <name evidence="8" type="ORF">CTI12_AA557720</name>
</gene>
<dbReference type="GO" id="GO:0004674">
    <property type="term" value="F:protein serine/threonine kinase activity"/>
    <property type="evidence" value="ECO:0007669"/>
    <property type="project" value="UniProtKB-KW"/>
</dbReference>
<dbReference type="InterPro" id="IPR011009">
    <property type="entry name" value="Kinase-like_dom_sf"/>
</dbReference>
<dbReference type="STRING" id="35608.A0A2U1KW68"/>
<evidence type="ECO:0000256" key="4">
    <source>
        <dbReference type="ARBA" id="ARBA00022777"/>
    </source>
</evidence>
<dbReference type="Proteomes" id="UP000245207">
    <property type="component" value="Unassembled WGS sequence"/>
</dbReference>
<dbReference type="InterPro" id="IPR017441">
    <property type="entry name" value="Protein_kinase_ATP_BS"/>
</dbReference>
<dbReference type="SUPFAM" id="SSF56112">
    <property type="entry name" value="Protein kinase-like (PK-like)"/>
    <property type="match status" value="2"/>
</dbReference>
<dbReference type="FunFam" id="3.30.200.20:FF:000039">
    <property type="entry name" value="receptor-like protein kinase FERONIA"/>
    <property type="match status" value="1"/>
</dbReference>
<sequence>MLPSNCHKARSFLSLELSEPCCRLTFYEIQKATNYFDESLVIGRGGFGKVYKGTISNGERRLVVAIKRLDSTSNQGAEEFWAEVEMLSKLRHCHLVSLIGYFLCGKQAVDGSLDEEQWGLARWAQNYVKEGRMKQIVDSRIRERISPKCLKEFARIADRCLHTHPKDRPTMAEVVFGLESILASQENANTTWQPARGVTVFGRKVPMFVFTSTGKNSDRERSLKFLEVHFDSIQGENPIFSRFDFNTINIATTNFSDANKVDDGYYSIMYKGRLQNGHDIAISKLTRNHPSHIQYYMNEASILVKLEHDNLVKLVGYCIKGSEVFLIYEFAHHSRLDRLIFDPMCTLLDWNKRGYIAPEDFVENLVSIKSDVYGFGILVLETISGRRPYECTPGTYENPKRQVEINWMEGTCNEVEVCQGDM</sequence>
<keyword evidence="3 6" id="KW-0547">Nucleotide-binding</keyword>
<keyword evidence="2" id="KW-0808">Transferase</keyword>
<dbReference type="Pfam" id="PF07714">
    <property type="entry name" value="PK_Tyr_Ser-Thr"/>
    <property type="match status" value="2"/>
</dbReference>
<dbReference type="InterPro" id="IPR000719">
    <property type="entry name" value="Prot_kinase_dom"/>
</dbReference>
<protein>
    <submittedName>
        <fullName evidence="8">Serine-threonine/tyrosine-protein kinase catalytic domain-containing protein</fullName>
    </submittedName>
</protein>
<keyword evidence="9" id="KW-1185">Reference proteome</keyword>
<evidence type="ECO:0000313" key="9">
    <source>
        <dbReference type="Proteomes" id="UP000245207"/>
    </source>
</evidence>
<evidence type="ECO:0000256" key="5">
    <source>
        <dbReference type="ARBA" id="ARBA00022840"/>
    </source>
</evidence>
<dbReference type="SMART" id="SM00219">
    <property type="entry name" value="TyrKc"/>
    <property type="match status" value="1"/>
</dbReference>
<keyword evidence="1" id="KW-0723">Serine/threonine-protein kinase</keyword>
<dbReference type="InterPro" id="IPR020635">
    <property type="entry name" value="Tyr_kinase_cat_dom"/>
</dbReference>
<dbReference type="PROSITE" id="PS00107">
    <property type="entry name" value="PROTEIN_KINASE_ATP"/>
    <property type="match status" value="1"/>
</dbReference>